<evidence type="ECO:0000313" key="3">
    <source>
        <dbReference type="Proteomes" id="UP000015106"/>
    </source>
</evidence>
<feature type="compositionally biased region" description="Low complexity" evidence="1">
    <location>
        <begin position="11"/>
        <end position="27"/>
    </location>
</feature>
<feature type="compositionally biased region" description="Low complexity" evidence="1">
    <location>
        <begin position="85"/>
        <end position="103"/>
    </location>
</feature>
<dbReference type="AlphaFoldDB" id="A0A8R7RDL9"/>
<feature type="region of interest" description="Disordered" evidence="1">
    <location>
        <begin position="79"/>
        <end position="120"/>
    </location>
</feature>
<proteinExistence type="predicted"/>
<evidence type="ECO:0000313" key="2">
    <source>
        <dbReference type="EnsemblPlants" id="TuG1812S0001098300.01.T01"/>
    </source>
</evidence>
<name>A0A8R7RDL9_TRIUA</name>
<dbReference type="Proteomes" id="UP000015106">
    <property type="component" value="Unassembled WGS sequence"/>
</dbReference>
<reference evidence="2" key="2">
    <citation type="submission" date="2022-06" db="UniProtKB">
        <authorList>
            <consortium name="EnsemblPlants"/>
        </authorList>
    </citation>
    <scope>IDENTIFICATION</scope>
</reference>
<accession>A0A8R7RDL9</accession>
<dbReference type="Gramene" id="TuG1812S0001098300.01.T01">
    <property type="protein sequence ID" value="TuG1812S0001098300.01.T01"/>
    <property type="gene ID" value="TuG1812S0001098300.01"/>
</dbReference>
<feature type="region of interest" description="Disordered" evidence="1">
    <location>
        <begin position="1"/>
        <end position="28"/>
    </location>
</feature>
<sequence>CGRSRGSRGTPPDSSSAPAPRAAARRPLLGRQSPSWCTTGCCLFPSATPLAQACLTWTTSEGAAPMELEFLLVTVAGSPARRNLPSPSTRASTWPPSSRSSARPDSEPADEPSFQPVSSQSATIHYTVDQPLFPLQHRLFLLSLHVRSFCS</sequence>
<protein>
    <submittedName>
        <fullName evidence="2">Uncharacterized protein</fullName>
    </submittedName>
</protein>
<reference evidence="3" key="1">
    <citation type="journal article" date="2013" name="Nature">
        <title>Draft genome of the wheat A-genome progenitor Triticum urartu.</title>
        <authorList>
            <person name="Ling H.Q."/>
            <person name="Zhao S."/>
            <person name="Liu D."/>
            <person name="Wang J."/>
            <person name="Sun H."/>
            <person name="Zhang C."/>
            <person name="Fan H."/>
            <person name="Li D."/>
            <person name="Dong L."/>
            <person name="Tao Y."/>
            <person name="Gao C."/>
            <person name="Wu H."/>
            <person name="Li Y."/>
            <person name="Cui Y."/>
            <person name="Guo X."/>
            <person name="Zheng S."/>
            <person name="Wang B."/>
            <person name="Yu K."/>
            <person name="Liang Q."/>
            <person name="Yang W."/>
            <person name="Lou X."/>
            <person name="Chen J."/>
            <person name="Feng M."/>
            <person name="Jian J."/>
            <person name="Zhang X."/>
            <person name="Luo G."/>
            <person name="Jiang Y."/>
            <person name="Liu J."/>
            <person name="Wang Z."/>
            <person name="Sha Y."/>
            <person name="Zhang B."/>
            <person name="Wu H."/>
            <person name="Tang D."/>
            <person name="Shen Q."/>
            <person name="Xue P."/>
            <person name="Zou S."/>
            <person name="Wang X."/>
            <person name="Liu X."/>
            <person name="Wang F."/>
            <person name="Yang Y."/>
            <person name="An X."/>
            <person name="Dong Z."/>
            <person name="Zhang K."/>
            <person name="Zhang X."/>
            <person name="Luo M.C."/>
            <person name="Dvorak J."/>
            <person name="Tong Y."/>
            <person name="Wang J."/>
            <person name="Yang H."/>
            <person name="Li Z."/>
            <person name="Wang D."/>
            <person name="Zhang A."/>
            <person name="Wang J."/>
        </authorList>
    </citation>
    <scope>NUCLEOTIDE SEQUENCE</scope>
    <source>
        <strain evidence="3">cv. G1812</strain>
    </source>
</reference>
<keyword evidence="3" id="KW-1185">Reference proteome</keyword>
<organism evidence="2 3">
    <name type="scientific">Triticum urartu</name>
    <name type="common">Red wild einkorn</name>
    <name type="synonym">Crithodium urartu</name>
    <dbReference type="NCBI Taxonomy" id="4572"/>
    <lineage>
        <taxon>Eukaryota</taxon>
        <taxon>Viridiplantae</taxon>
        <taxon>Streptophyta</taxon>
        <taxon>Embryophyta</taxon>
        <taxon>Tracheophyta</taxon>
        <taxon>Spermatophyta</taxon>
        <taxon>Magnoliopsida</taxon>
        <taxon>Liliopsida</taxon>
        <taxon>Poales</taxon>
        <taxon>Poaceae</taxon>
        <taxon>BOP clade</taxon>
        <taxon>Pooideae</taxon>
        <taxon>Triticodae</taxon>
        <taxon>Triticeae</taxon>
        <taxon>Triticinae</taxon>
        <taxon>Triticum</taxon>
    </lineage>
</organism>
<evidence type="ECO:0000256" key="1">
    <source>
        <dbReference type="SAM" id="MobiDB-lite"/>
    </source>
</evidence>
<dbReference type="EnsemblPlants" id="TuG1812S0001098300.01.T01">
    <property type="protein sequence ID" value="TuG1812S0001098300.01.T01"/>
    <property type="gene ID" value="TuG1812S0001098300.01"/>
</dbReference>